<evidence type="ECO:0000313" key="2">
    <source>
        <dbReference type="EMBL" id="SVA70889.1"/>
    </source>
</evidence>
<dbReference type="SUPFAM" id="SSF53901">
    <property type="entry name" value="Thiolase-like"/>
    <property type="match status" value="2"/>
</dbReference>
<feature type="domain" description="ChsH2 C-terminal OB-fold" evidence="1">
    <location>
        <begin position="391"/>
        <end position="446"/>
    </location>
</feature>
<protein>
    <recommendedName>
        <fullName evidence="1">ChsH2 C-terminal OB-fold domain-containing protein</fullName>
    </recommendedName>
</protein>
<accession>A0A381Y1F9</accession>
<dbReference type="SUPFAM" id="SSF50249">
    <property type="entry name" value="Nucleic acid-binding proteins"/>
    <property type="match status" value="1"/>
</dbReference>
<name>A0A381Y1F9_9ZZZZ</name>
<dbReference type="InterPro" id="IPR002878">
    <property type="entry name" value="ChsH2_C"/>
</dbReference>
<reference evidence="2" key="1">
    <citation type="submission" date="2018-05" db="EMBL/GenBank/DDBJ databases">
        <authorList>
            <person name="Lanie J.A."/>
            <person name="Ng W.-L."/>
            <person name="Kazmierczak K.M."/>
            <person name="Andrzejewski T.M."/>
            <person name="Davidsen T.M."/>
            <person name="Wayne K.J."/>
            <person name="Tettelin H."/>
            <person name="Glass J.I."/>
            <person name="Rusch D."/>
            <person name="Podicherti R."/>
            <person name="Tsui H.-C.T."/>
            <person name="Winkler M.E."/>
        </authorList>
    </citation>
    <scope>NUCLEOTIDE SEQUENCE</scope>
</reference>
<dbReference type="Gene3D" id="3.40.47.10">
    <property type="match status" value="1"/>
</dbReference>
<dbReference type="InterPro" id="IPR016039">
    <property type="entry name" value="Thiolase-like"/>
</dbReference>
<dbReference type="EMBL" id="UINC01017175">
    <property type="protein sequence ID" value="SVA70889.1"/>
    <property type="molecule type" value="Genomic_DNA"/>
</dbReference>
<proteinExistence type="predicted"/>
<organism evidence="2">
    <name type="scientific">marine metagenome</name>
    <dbReference type="NCBI Taxonomy" id="408172"/>
    <lineage>
        <taxon>unclassified sequences</taxon>
        <taxon>metagenomes</taxon>
        <taxon>ecological metagenomes</taxon>
    </lineage>
</organism>
<sequence>MGVHGIISYGAYIPRGCLLRSSIAEFTGKGSNQGARSVASYDENTTTMGVEAARNALKDAETDPKKLWFSTVLPAYMDKTNATNIHSALQLDDFVEAVDFGNSTRSAIGALTNALESDVSTLVVTADLRTGPSGGTEESSGGDASTALLIGTDEQGVLLAEYLGGVAVTSDFTDRWRVPGSSYSQVWEERFGEQAYRPLVDRAWSEALKKVDMKTEDISVALISGLHSRAAARSIPLLDVEVADDLTEQIGNTGAAHPSLLLANFLDQAKPGEVVALIVLADGCDVLFFRTTQEVENKRNSVPISEQIENQSPVPYNKYLSWRGLLDSQLPNRPSPTRPSSSASMRRNDWKMGFVASKDTTTGIVHMPPSRIGIKGGNVDDMEQLPMADSIGTIETFTVDSLVYSPNSPVVFAVVNFQDGGRLPVELTDADPEKIEIGDRVEMTFRCLYTADGIHNYFWKARPVRREREKS</sequence>
<dbReference type="GO" id="GO:0016746">
    <property type="term" value="F:acyltransferase activity"/>
    <property type="evidence" value="ECO:0007669"/>
    <property type="project" value="InterPro"/>
</dbReference>
<dbReference type="Pfam" id="PF01796">
    <property type="entry name" value="OB_ChsH2_C"/>
    <property type="match status" value="1"/>
</dbReference>
<evidence type="ECO:0000259" key="1">
    <source>
        <dbReference type="Pfam" id="PF01796"/>
    </source>
</evidence>
<dbReference type="InterPro" id="IPR012340">
    <property type="entry name" value="NA-bd_OB-fold"/>
</dbReference>
<dbReference type="AlphaFoldDB" id="A0A381Y1F9"/>
<dbReference type="CDD" id="cd00827">
    <property type="entry name" value="init_cond_enzymes"/>
    <property type="match status" value="1"/>
</dbReference>
<gene>
    <name evidence="2" type="ORF">METZ01_LOCUS123743</name>
</gene>